<dbReference type="Gene3D" id="3.40.630.30">
    <property type="match status" value="1"/>
</dbReference>
<evidence type="ECO:0000259" key="1">
    <source>
        <dbReference type="Pfam" id="PF13480"/>
    </source>
</evidence>
<dbReference type="InterPro" id="IPR038740">
    <property type="entry name" value="BioF2-like_GNAT_dom"/>
</dbReference>
<feature type="domain" description="BioF2-like acetyltransferase" evidence="1">
    <location>
        <begin position="185"/>
        <end position="327"/>
    </location>
</feature>
<reference evidence="2" key="1">
    <citation type="submission" date="2016-01" db="EMBL/GenBank/DDBJ databases">
        <authorList>
            <person name="Peeters C."/>
        </authorList>
    </citation>
    <scope>NUCLEOTIDE SEQUENCE [LARGE SCALE GENOMIC DNA]</scope>
    <source>
        <strain evidence="2">LMG 29326</strain>
    </source>
</reference>
<keyword evidence="3" id="KW-1185">Reference proteome</keyword>
<dbReference type="InterPro" id="IPR016181">
    <property type="entry name" value="Acyl_CoA_acyltransferase"/>
</dbReference>
<dbReference type="OrthoDB" id="8998823at2"/>
<organism evidence="2 3">
    <name type="scientific">Caballeronia ptereochthonis</name>
    <dbReference type="NCBI Taxonomy" id="1777144"/>
    <lineage>
        <taxon>Bacteria</taxon>
        <taxon>Pseudomonadati</taxon>
        <taxon>Pseudomonadota</taxon>
        <taxon>Betaproteobacteria</taxon>
        <taxon>Burkholderiales</taxon>
        <taxon>Burkholderiaceae</taxon>
        <taxon>Caballeronia</taxon>
    </lineage>
</organism>
<dbReference type="Pfam" id="PF13480">
    <property type="entry name" value="Acetyltransf_6"/>
    <property type="match status" value="1"/>
</dbReference>
<dbReference type="SUPFAM" id="SSF55729">
    <property type="entry name" value="Acyl-CoA N-acyltransferases (Nat)"/>
    <property type="match status" value="1"/>
</dbReference>
<gene>
    <name evidence="2" type="ORF">AWB83_06977</name>
</gene>
<accession>A0A158EBE5</accession>
<protein>
    <recommendedName>
        <fullName evidence="1">BioF2-like acetyltransferase domain-containing protein</fullName>
    </recommendedName>
</protein>
<proteinExistence type="predicted"/>
<sequence length="395" mass="44780">MSDGQTRLEVVSDEQGFIALEREWNALWLKAHGRYFQRFDVCLLAWRHVARPQNRKLHCIVLRERGELRLVWPLVSWRRIFWTYLLPLSPDAADYTSMLVEDGPDAAARIESAWRAACARCKADFVHLPYMNEGSELHRVALREPRVLGLSRHESWVAKLRGETDWNTYCRSLGTMHGKKPGQLERRLAKEGQLSIRLVDPSDAEGIAQCVRAMLAWKRQWAERTGKKGVWLFSPYYQDFLIATLTHRSDGPDTQSLARMTVVTLDARPIAAVIMSHGNPLANAVIGSFDPAYGKFGAGAIAWEHAVKWALEHGYDIDFGVGSERFKTYWGRGNRSHAWTMQIANTAWGLVGYRTVRAFRDMYAWLKGAMRASNGTATHADDANDAAGSLEHRGK</sequence>
<evidence type="ECO:0000313" key="2">
    <source>
        <dbReference type="EMBL" id="SAL04168.1"/>
    </source>
</evidence>
<comment type="caution">
    <text evidence="2">The sequence shown here is derived from an EMBL/GenBank/DDBJ whole genome shotgun (WGS) entry which is preliminary data.</text>
</comment>
<evidence type="ECO:0000313" key="3">
    <source>
        <dbReference type="Proteomes" id="UP000054978"/>
    </source>
</evidence>
<dbReference type="Proteomes" id="UP000054978">
    <property type="component" value="Unassembled WGS sequence"/>
</dbReference>
<dbReference type="EMBL" id="FCOB02000073">
    <property type="protein sequence ID" value="SAL04168.1"/>
    <property type="molecule type" value="Genomic_DNA"/>
</dbReference>
<dbReference type="RefSeq" id="WP_159463104.1">
    <property type="nucleotide sequence ID" value="NZ_FCOB02000073.1"/>
</dbReference>
<name>A0A158EBE5_9BURK</name>
<dbReference type="AlphaFoldDB" id="A0A158EBE5"/>